<comment type="caution">
    <text evidence="3">The sequence shown here is derived from an EMBL/GenBank/DDBJ whole genome shotgun (WGS) entry which is preliminary data.</text>
</comment>
<dbReference type="AlphaFoldDB" id="A0A2T1AEM5"/>
<accession>A0A2T1AEM5</accession>
<dbReference type="Gene3D" id="2.30.30.40">
    <property type="entry name" value="SH3 Domains"/>
    <property type="match status" value="1"/>
</dbReference>
<name>A0A2T1AEM5_TRISK</name>
<dbReference type="InterPro" id="IPR036028">
    <property type="entry name" value="SH3-like_dom_sf"/>
</dbReference>
<dbReference type="SUPFAM" id="SSF50044">
    <property type="entry name" value="SH3-domain"/>
    <property type="match status" value="1"/>
</dbReference>
<proteinExistence type="predicted"/>
<dbReference type="PROSITE" id="PS51781">
    <property type="entry name" value="SH3B"/>
    <property type="match status" value="1"/>
</dbReference>
<protein>
    <submittedName>
        <fullName evidence="3">SH3 domain-containing protein</fullName>
    </submittedName>
</protein>
<evidence type="ECO:0000256" key="1">
    <source>
        <dbReference type="SAM" id="SignalP"/>
    </source>
</evidence>
<dbReference type="OrthoDB" id="7433551at2"/>
<gene>
    <name evidence="3" type="ORF">CLV89_108191</name>
</gene>
<evidence type="ECO:0000259" key="2">
    <source>
        <dbReference type="PROSITE" id="PS51781"/>
    </source>
</evidence>
<dbReference type="Proteomes" id="UP000237718">
    <property type="component" value="Unassembled WGS sequence"/>
</dbReference>
<organism evidence="3 4">
    <name type="scientific">Tritonibacter scottomollicae</name>
    <name type="common">Epibacterium scottomollicae</name>
    <dbReference type="NCBI Taxonomy" id="483013"/>
    <lineage>
        <taxon>Bacteria</taxon>
        <taxon>Pseudomonadati</taxon>
        <taxon>Pseudomonadota</taxon>
        <taxon>Alphaproteobacteria</taxon>
        <taxon>Rhodobacterales</taxon>
        <taxon>Paracoccaceae</taxon>
        <taxon>Tritonibacter</taxon>
    </lineage>
</organism>
<feature type="signal peptide" evidence="1">
    <location>
        <begin position="1"/>
        <end position="22"/>
    </location>
</feature>
<keyword evidence="1" id="KW-0732">Signal</keyword>
<evidence type="ECO:0000313" key="3">
    <source>
        <dbReference type="EMBL" id="PRZ47044.1"/>
    </source>
</evidence>
<feature type="chain" id="PRO_5015747661" evidence="1">
    <location>
        <begin position="23"/>
        <end position="221"/>
    </location>
</feature>
<reference evidence="3 4" key="1">
    <citation type="submission" date="2018-03" db="EMBL/GenBank/DDBJ databases">
        <title>Genomic Encyclopedia of Archaeal and Bacterial Type Strains, Phase II (KMG-II): from individual species to whole genera.</title>
        <authorList>
            <person name="Goeker M."/>
        </authorList>
    </citation>
    <scope>NUCLEOTIDE SEQUENCE [LARGE SCALE GENOMIC DNA]</scope>
    <source>
        <strain evidence="3 4">DSM 25328</strain>
    </source>
</reference>
<dbReference type="SMART" id="SM00287">
    <property type="entry name" value="SH3b"/>
    <property type="match status" value="1"/>
</dbReference>
<dbReference type="EMBL" id="PVUF01000008">
    <property type="protein sequence ID" value="PRZ47044.1"/>
    <property type="molecule type" value="Genomic_DNA"/>
</dbReference>
<feature type="domain" description="SH3b" evidence="2">
    <location>
        <begin position="155"/>
        <end position="220"/>
    </location>
</feature>
<dbReference type="Pfam" id="PF08239">
    <property type="entry name" value="SH3_3"/>
    <property type="match status" value="1"/>
</dbReference>
<evidence type="ECO:0000313" key="4">
    <source>
        <dbReference type="Proteomes" id="UP000237718"/>
    </source>
</evidence>
<dbReference type="InterPro" id="IPR003646">
    <property type="entry name" value="SH3-like_bac-type"/>
</dbReference>
<sequence length="221" mass="23088">MSRFLMVSFAGLALAFYELSGGADFTPPAHPTTDTQIQQATDSSTRNRIISRPAETQLATPVLTPYSAPERSAVRTASNDQAAPAPERAARSAASVINVTLREPSSVVDVPQPISLNLPATGLRIGSIEGGLSTITTAATAPTPIATVAAPEPIGDMRRIRASRANVRLGPGTRFPVLVQLLAGDKVRVLNEDPSGWSLLENPKTGQVGWIAASLLSAKAS</sequence>
<dbReference type="RefSeq" id="WP_106164288.1">
    <property type="nucleotide sequence ID" value="NZ_PVUF01000008.1"/>
</dbReference>